<keyword evidence="2" id="KW-0479">Metal-binding</keyword>
<feature type="domain" description="DDE Tnp4" evidence="3">
    <location>
        <begin position="3"/>
        <end position="49"/>
    </location>
</feature>
<dbReference type="AlphaFoldDB" id="A0AAV0WIU5"/>
<evidence type="ECO:0000313" key="4">
    <source>
        <dbReference type="EMBL" id="CAI6355735.1"/>
    </source>
</evidence>
<dbReference type="GO" id="GO:0046872">
    <property type="term" value="F:metal ion binding"/>
    <property type="evidence" value="ECO:0007669"/>
    <property type="project" value="UniProtKB-KW"/>
</dbReference>
<dbReference type="EMBL" id="CARXXK010000002">
    <property type="protein sequence ID" value="CAI6355735.1"/>
    <property type="molecule type" value="Genomic_DNA"/>
</dbReference>
<organism evidence="4 5">
    <name type="scientific">Macrosiphum euphorbiae</name>
    <name type="common">potato aphid</name>
    <dbReference type="NCBI Taxonomy" id="13131"/>
    <lineage>
        <taxon>Eukaryota</taxon>
        <taxon>Metazoa</taxon>
        <taxon>Ecdysozoa</taxon>
        <taxon>Arthropoda</taxon>
        <taxon>Hexapoda</taxon>
        <taxon>Insecta</taxon>
        <taxon>Pterygota</taxon>
        <taxon>Neoptera</taxon>
        <taxon>Paraneoptera</taxon>
        <taxon>Hemiptera</taxon>
        <taxon>Sternorrhyncha</taxon>
        <taxon>Aphidomorpha</taxon>
        <taxon>Aphidoidea</taxon>
        <taxon>Aphididae</taxon>
        <taxon>Macrosiphini</taxon>
        <taxon>Macrosiphum</taxon>
    </lineage>
</organism>
<dbReference type="PANTHER" id="PTHR23080:SF133">
    <property type="entry name" value="SI:CH211-262I1.5-RELATED"/>
    <property type="match status" value="1"/>
</dbReference>
<evidence type="ECO:0000313" key="5">
    <source>
        <dbReference type="Proteomes" id="UP001160148"/>
    </source>
</evidence>
<comment type="cofactor">
    <cofactor evidence="1">
        <name>a divalent metal cation</name>
        <dbReference type="ChEBI" id="CHEBI:60240"/>
    </cofactor>
</comment>
<accession>A0AAV0WIU5</accession>
<dbReference type="InterPro" id="IPR027806">
    <property type="entry name" value="HARBI1_dom"/>
</dbReference>
<reference evidence="4 5" key="1">
    <citation type="submission" date="2023-01" db="EMBL/GenBank/DDBJ databases">
        <authorList>
            <person name="Whitehead M."/>
        </authorList>
    </citation>
    <scope>NUCLEOTIDE SEQUENCE [LARGE SCALE GENOMIC DNA]</scope>
</reference>
<proteinExistence type="predicted"/>
<keyword evidence="5" id="KW-1185">Reference proteome</keyword>
<gene>
    <name evidence="4" type="ORF">MEUPH1_LOCUS11553</name>
</gene>
<dbReference type="Proteomes" id="UP001160148">
    <property type="component" value="Unassembled WGS sequence"/>
</dbReference>
<dbReference type="Pfam" id="PF13359">
    <property type="entry name" value="DDE_Tnp_4"/>
    <property type="match status" value="1"/>
</dbReference>
<evidence type="ECO:0000256" key="2">
    <source>
        <dbReference type="ARBA" id="ARBA00022723"/>
    </source>
</evidence>
<comment type="caution">
    <text evidence="4">The sequence shown here is derived from an EMBL/GenBank/DDBJ whole genome shotgun (WGS) entry which is preliminary data.</text>
</comment>
<dbReference type="PANTHER" id="PTHR23080">
    <property type="entry name" value="THAP DOMAIN PROTEIN"/>
    <property type="match status" value="1"/>
</dbReference>
<evidence type="ECO:0000256" key="1">
    <source>
        <dbReference type="ARBA" id="ARBA00001968"/>
    </source>
</evidence>
<sequence length="68" mass="7902">MKTSTIARARVHVERAINRIKGYSILEFIPPKLLPYSSIIFQVCGALSNFQYPLIKEVEMFYLQPKEN</sequence>
<evidence type="ECO:0000259" key="3">
    <source>
        <dbReference type="Pfam" id="PF13359"/>
    </source>
</evidence>
<name>A0AAV0WIU5_9HEMI</name>
<protein>
    <recommendedName>
        <fullName evidence="3">DDE Tnp4 domain-containing protein</fullName>
    </recommendedName>
</protein>